<proteinExistence type="predicted"/>
<dbReference type="EMBL" id="BAAATM010000003">
    <property type="protein sequence ID" value="GAA2518141.1"/>
    <property type="molecule type" value="Genomic_DNA"/>
</dbReference>
<organism evidence="2 3">
    <name type="scientific">Streptomyces levis</name>
    <dbReference type="NCBI Taxonomy" id="285566"/>
    <lineage>
        <taxon>Bacteria</taxon>
        <taxon>Bacillati</taxon>
        <taxon>Actinomycetota</taxon>
        <taxon>Actinomycetes</taxon>
        <taxon>Kitasatosporales</taxon>
        <taxon>Streptomycetaceae</taxon>
        <taxon>Streptomyces</taxon>
    </lineage>
</organism>
<evidence type="ECO:0000256" key="1">
    <source>
        <dbReference type="SAM" id="MobiDB-lite"/>
    </source>
</evidence>
<feature type="region of interest" description="Disordered" evidence="1">
    <location>
        <begin position="38"/>
        <end position="62"/>
    </location>
</feature>
<evidence type="ECO:0000313" key="2">
    <source>
        <dbReference type="EMBL" id="GAA2518141.1"/>
    </source>
</evidence>
<gene>
    <name evidence="2" type="ORF">GCM10010423_07520</name>
</gene>
<sequence>MRAVGASPDGWGAWPGARRAPPAPVVIRFASAAGQAPALQGVKRPKNGYGSYGDTRGVSDVPGCRAQRLQGRERAWTAGPCTPNRRNPNRSIPNRRFMSFGVIGLRVTGLRATSPGFTSRKVRNRRSLARRFQTRRVQTR</sequence>
<accession>A0ABN3NDJ3</accession>
<evidence type="ECO:0000313" key="3">
    <source>
        <dbReference type="Proteomes" id="UP001501095"/>
    </source>
</evidence>
<reference evidence="2 3" key="1">
    <citation type="journal article" date="2019" name="Int. J. Syst. Evol. Microbiol.">
        <title>The Global Catalogue of Microorganisms (GCM) 10K type strain sequencing project: providing services to taxonomists for standard genome sequencing and annotation.</title>
        <authorList>
            <consortium name="The Broad Institute Genomics Platform"/>
            <consortium name="The Broad Institute Genome Sequencing Center for Infectious Disease"/>
            <person name="Wu L."/>
            <person name="Ma J."/>
        </authorList>
    </citation>
    <scope>NUCLEOTIDE SEQUENCE [LARGE SCALE GENOMIC DNA]</scope>
    <source>
        <strain evidence="2 3">JCM 6924</strain>
    </source>
</reference>
<protein>
    <submittedName>
        <fullName evidence="2">Uncharacterized protein</fullName>
    </submittedName>
</protein>
<feature type="compositionally biased region" description="Low complexity" evidence="1">
    <location>
        <begin position="83"/>
        <end position="94"/>
    </location>
</feature>
<dbReference type="Proteomes" id="UP001501095">
    <property type="component" value="Unassembled WGS sequence"/>
</dbReference>
<feature type="region of interest" description="Disordered" evidence="1">
    <location>
        <begin position="75"/>
        <end position="94"/>
    </location>
</feature>
<comment type="caution">
    <text evidence="2">The sequence shown here is derived from an EMBL/GenBank/DDBJ whole genome shotgun (WGS) entry which is preliminary data.</text>
</comment>
<keyword evidence="3" id="KW-1185">Reference proteome</keyword>
<name>A0ABN3NDJ3_9ACTN</name>